<evidence type="ECO:0000313" key="2">
    <source>
        <dbReference type="EMBL" id="JAS32933.1"/>
    </source>
</evidence>
<dbReference type="EMBL" id="GEDC01004365">
    <property type="protein sequence ID" value="JAS32933.1"/>
    <property type="molecule type" value="Transcribed_RNA"/>
</dbReference>
<name>A0A1B6E4S6_9HEMI</name>
<organism evidence="2">
    <name type="scientific">Clastoptera arizonana</name>
    <name type="common">Arizona spittle bug</name>
    <dbReference type="NCBI Taxonomy" id="38151"/>
    <lineage>
        <taxon>Eukaryota</taxon>
        <taxon>Metazoa</taxon>
        <taxon>Ecdysozoa</taxon>
        <taxon>Arthropoda</taxon>
        <taxon>Hexapoda</taxon>
        <taxon>Insecta</taxon>
        <taxon>Pterygota</taxon>
        <taxon>Neoptera</taxon>
        <taxon>Paraneoptera</taxon>
        <taxon>Hemiptera</taxon>
        <taxon>Auchenorrhyncha</taxon>
        <taxon>Cercopoidea</taxon>
        <taxon>Clastopteridae</taxon>
        <taxon>Clastoptera</taxon>
    </lineage>
</organism>
<evidence type="ECO:0000256" key="1">
    <source>
        <dbReference type="SAM" id="SignalP"/>
    </source>
</evidence>
<feature type="signal peptide" evidence="1">
    <location>
        <begin position="1"/>
        <end position="16"/>
    </location>
</feature>
<protein>
    <submittedName>
        <fullName evidence="2">Uncharacterized protein</fullName>
    </submittedName>
</protein>
<keyword evidence="1" id="KW-0732">Signal</keyword>
<proteinExistence type="predicted"/>
<dbReference type="AlphaFoldDB" id="A0A1B6E4S6"/>
<reference evidence="2" key="1">
    <citation type="submission" date="2015-12" db="EMBL/GenBank/DDBJ databases">
        <title>De novo transcriptome assembly of four potential Pierce s Disease insect vectors from Arizona vineyards.</title>
        <authorList>
            <person name="Tassone E.E."/>
        </authorList>
    </citation>
    <scope>NUCLEOTIDE SEQUENCE</scope>
</reference>
<accession>A0A1B6E4S6</accession>
<feature type="chain" id="PRO_5008581923" evidence="1">
    <location>
        <begin position="17"/>
        <end position="169"/>
    </location>
</feature>
<gene>
    <name evidence="2" type="ORF">g.3040</name>
</gene>
<sequence>MYVFVLTLCLFNVAYGKNNSYWPRDIEYRTKVEMGLRYKLVEKVVEEIVPELQKNETTYEQKYDLLSRLVVVERPFLHFVQRIIEEKRYECLYAEKNVPKVLKMIAKLEKYKNAKIKKRLKKMLSVCYEFNYLHEAWDFEQLLDVNKLLNEEYFDELYKVDKEFHPPED</sequence>